<evidence type="ECO:0000313" key="1">
    <source>
        <dbReference type="EMBL" id="CAG5117558.1"/>
    </source>
</evidence>
<feature type="non-terminal residue" evidence="1">
    <location>
        <position position="107"/>
    </location>
</feature>
<name>A0A8S3YMK5_9EUPU</name>
<feature type="non-terminal residue" evidence="1">
    <location>
        <position position="1"/>
    </location>
</feature>
<dbReference type="AlphaFoldDB" id="A0A8S3YMK5"/>
<gene>
    <name evidence="1" type="ORF">CUNI_LOCUS3116</name>
</gene>
<proteinExistence type="predicted"/>
<protein>
    <submittedName>
        <fullName evidence="1">Uncharacterized protein</fullName>
    </submittedName>
</protein>
<accession>A0A8S3YMK5</accession>
<dbReference type="EMBL" id="CAJHNH020000424">
    <property type="protein sequence ID" value="CAG5117558.1"/>
    <property type="molecule type" value="Genomic_DNA"/>
</dbReference>
<keyword evidence="2" id="KW-1185">Reference proteome</keyword>
<dbReference type="Proteomes" id="UP000678393">
    <property type="component" value="Unassembled WGS sequence"/>
</dbReference>
<sequence>LTMLRFQKDTCKRYTRKQLVECRCLRTPANFGVFSAPRFRVVQGSSSGCHFYSWHNDTVNAVVLLAVLAEGQQCQFLCEVDMFHVDHHRNHTFDRLYTVTHSLSRAP</sequence>
<organism evidence="1 2">
    <name type="scientific">Candidula unifasciata</name>
    <dbReference type="NCBI Taxonomy" id="100452"/>
    <lineage>
        <taxon>Eukaryota</taxon>
        <taxon>Metazoa</taxon>
        <taxon>Spiralia</taxon>
        <taxon>Lophotrochozoa</taxon>
        <taxon>Mollusca</taxon>
        <taxon>Gastropoda</taxon>
        <taxon>Heterobranchia</taxon>
        <taxon>Euthyneura</taxon>
        <taxon>Panpulmonata</taxon>
        <taxon>Eupulmonata</taxon>
        <taxon>Stylommatophora</taxon>
        <taxon>Helicina</taxon>
        <taxon>Helicoidea</taxon>
        <taxon>Geomitridae</taxon>
        <taxon>Candidula</taxon>
    </lineage>
</organism>
<reference evidence="1" key="1">
    <citation type="submission" date="2021-04" db="EMBL/GenBank/DDBJ databases">
        <authorList>
            <consortium name="Molecular Ecology Group"/>
        </authorList>
    </citation>
    <scope>NUCLEOTIDE SEQUENCE</scope>
</reference>
<comment type="caution">
    <text evidence="1">The sequence shown here is derived from an EMBL/GenBank/DDBJ whole genome shotgun (WGS) entry which is preliminary data.</text>
</comment>
<evidence type="ECO:0000313" key="2">
    <source>
        <dbReference type="Proteomes" id="UP000678393"/>
    </source>
</evidence>